<dbReference type="PANTHER" id="PTHR43788:SF8">
    <property type="entry name" value="DNA-BINDING PROTEIN SMUBP-2"/>
    <property type="match status" value="1"/>
</dbReference>
<dbReference type="Gene3D" id="3.40.50.300">
    <property type="entry name" value="P-loop containing nucleotide triphosphate hydrolases"/>
    <property type="match status" value="2"/>
</dbReference>
<evidence type="ECO:0000256" key="3">
    <source>
        <dbReference type="ARBA" id="ARBA00022806"/>
    </source>
</evidence>
<dbReference type="InterPro" id="IPR027417">
    <property type="entry name" value="P-loop_NTPase"/>
</dbReference>
<evidence type="ECO:0000313" key="7">
    <source>
        <dbReference type="Proteomes" id="UP000470332"/>
    </source>
</evidence>
<dbReference type="Pfam" id="PF13087">
    <property type="entry name" value="AAA_12"/>
    <property type="match status" value="1"/>
</dbReference>
<evidence type="ECO:0000256" key="2">
    <source>
        <dbReference type="ARBA" id="ARBA00022801"/>
    </source>
</evidence>
<dbReference type="GO" id="GO:0005524">
    <property type="term" value="F:ATP binding"/>
    <property type="evidence" value="ECO:0007669"/>
    <property type="project" value="UniProtKB-KW"/>
</dbReference>
<reference evidence="6 7" key="1">
    <citation type="journal article" date="2019" name="Nat. Med.">
        <title>A library of human gut bacterial isolates paired with longitudinal multiomics data enables mechanistic microbiome research.</title>
        <authorList>
            <person name="Poyet M."/>
            <person name="Groussin M."/>
            <person name="Gibbons S.M."/>
            <person name="Avila-Pacheco J."/>
            <person name="Jiang X."/>
            <person name="Kearney S.M."/>
            <person name="Perrotta A.R."/>
            <person name="Berdy B."/>
            <person name="Zhao S."/>
            <person name="Lieberman T.D."/>
            <person name="Swanson P.K."/>
            <person name="Smith M."/>
            <person name="Roesemann S."/>
            <person name="Alexander J.E."/>
            <person name="Rich S.A."/>
            <person name="Livny J."/>
            <person name="Vlamakis H."/>
            <person name="Clish C."/>
            <person name="Bullock K."/>
            <person name="Deik A."/>
            <person name="Scott J."/>
            <person name="Pierce K.A."/>
            <person name="Xavier R.J."/>
            <person name="Alm E.J."/>
        </authorList>
    </citation>
    <scope>NUCLEOTIDE SEQUENCE [LARGE SCALE GENOMIC DNA]</scope>
    <source>
        <strain evidence="6 7">BIOML-A9</strain>
    </source>
</reference>
<evidence type="ECO:0000256" key="1">
    <source>
        <dbReference type="ARBA" id="ARBA00022741"/>
    </source>
</evidence>
<dbReference type="InterPro" id="IPR050534">
    <property type="entry name" value="Coronavir_polyprotein_1ab"/>
</dbReference>
<keyword evidence="1" id="KW-0547">Nucleotide-binding</keyword>
<protein>
    <submittedName>
        <fullName evidence="6">AAA family ATPase</fullName>
    </submittedName>
</protein>
<name>A0A7J5G9T7_PHOVU</name>
<dbReference type="GO" id="GO:0016787">
    <property type="term" value="F:hydrolase activity"/>
    <property type="evidence" value="ECO:0007669"/>
    <property type="project" value="UniProtKB-KW"/>
</dbReference>
<accession>A0A7J5G9T7</accession>
<evidence type="ECO:0000256" key="4">
    <source>
        <dbReference type="ARBA" id="ARBA00022840"/>
    </source>
</evidence>
<keyword evidence="2" id="KW-0378">Hydrolase</keyword>
<keyword evidence="3" id="KW-0347">Helicase</keyword>
<gene>
    <name evidence="6" type="ORF">GAS37_03515</name>
</gene>
<organism evidence="6 7">
    <name type="scientific">Phocaeicola vulgatus</name>
    <name type="common">Bacteroides vulgatus</name>
    <dbReference type="NCBI Taxonomy" id="821"/>
    <lineage>
        <taxon>Bacteria</taxon>
        <taxon>Pseudomonadati</taxon>
        <taxon>Bacteroidota</taxon>
        <taxon>Bacteroidia</taxon>
        <taxon>Bacteroidales</taxon>
        <taxon>Bacteroidaceae</taxon>
        <taxon>Phocaeicola</taxon>
    </lineage>
</organism>
<evidence type="ECO:0000313" key="6">
    <source>
        <dbReference type="EMBL" id="KAB3865594.1"/>
    </source>
</evidence>
<dbReference type="GO" id="GO:0043139">
    <property type="term" value="F:5'-3' DNA helicase activity"/>
    <property type="evidence" value="ECO:0007669"/>
    <property type="project" value="TreeGrafter"/>
</dbReference>
<feature type="domain" description="DNA2/NAM7 helicase-like C-terminal" evidence="5">
    <location>
        <begin position="403"/>
        <end position="576"/>
    </location>
</feature>
<dbReference type="EMBL" id="WCXA01000005">
    <property type="protein sequence ID" value="KAB3865594.1"/>
    <property type="molecule type" value="Genomic_DNA"/>
</dbReference>
<keyword evidence="4" id="KW-0067">ATP-binding</keyword>
<dbReference type="Proteomes" id="UP000470332">
    <property type="component" value="Unassembled WGS sequence"/>
</dbReference>
<dbReference type="InterPro" id="IPR041679">
    <property type="entry name" value="DNA2/NAM7-like_C"/>
</dbReference>
<dbReference type="Pfam" id="PF13245">
    <property type="entry name" value="AAA_19"/>
    <property type="match status" value="1"/>
</dbReference>
<evidence type="ECO:0000259" key="5">
    <source>
        <dbReference type="Pfam" id="PF13087"/>
    </source>
</evidence>
<sequence length="620" mass="70216">MRNSSWQCEICMTYQPKRCLLQLALKKNLYCNMYIDRRNHWQFLEDELKAETEEFNKKFMTSAISLLQISEEMFVAQFVKFKDGEMIMKFPNTRSLPRKGEFLMCMVLPQNLQNYRNWGILTYRDLYKQRYNSTEAVCIWHSSTNDKNFSLVGFSKVSLDFAEYIKDTPGIILAFGPQRPPIDYVMNLQRVVEDKISTSVSSVLDCAYTPKNWTPTLINHDNVADFVYAQLSLTDTMILQGPPGTGKTYMIAELCARLCKEGFSVLVTALTNRALMEIAEKPAVESLLAEGKIFKTNITTDEHREMPNLASIKQIAPIPSAIVLSSYYITSGFAADLTLETPFDFVIMDEASQALLAMFAASKKMGKHNLWVGDIHQLSPIVALNGDRVKICNYGDIINGLQLLADNSSSPIYQLTTTYRFGQRAADYTGTFYNGTLKAYKSGVYMVLSSLKKILFEEGGPTLVLTDMPSGEYTPQFAIMLAAYIVGSILNDAKDKDIAILTCMRNTTRALQKAITQNVGSHDNVIIDTVARIQGLTTDVTLFLVPNTSYIRTLEPHLFNVATSRAKEHTIIIADKNLLEYPTIKPAVRTYLEKLKSERYIYIPARNKSRKELTFKYLLE</sequence>
<proteinExistence type="predicted"/>
<dbReference type="SUPFAM" id="SSF52540">
    <property type="entry name" value="P-loop containing nucleoside triphosphate hydrolases"/>
    <property type="match status" value="1"/>
</dbReference>
<dbReference type="PANTHER" id="PTHR43788">
    <property type="entry name" value="DNA2/NAM7 HELICASE FAMILY MEMBER"/>
    <property type="match status" value="1"/>
</dbReference>
<dbReference type="AlphaFoldDB" id="A0A7J5G9T7"/>
<comment type="caution">
    <text evidence="6">The sequence shown here is derived from an EMBL/GenBank/DDBJ whole genome shotgun (WGS) entry which is preliminary data.</text>
</comment>